<evidence type="ECO:0000256" key="1">
    <source>
        <dbReference type="SAM" id="MobiDB-lite"/>
    </source>
</evidence>
<reference evidence="3 4" key="1">
    <citation type="submission" date="2024-04" db="EMBL/GenBank/DDBJ databases">
        <title>Phyllosticta paracitricarpa is synonymous to the EU quarantine fungus P. citricarpa based on phylogenomic analyses.</title>
        <authorList>
            <consortium name="Lawrence Berkeley National Laboratory"/>
            <person name="Van Ingen-Buijs V.A."/>
            <person name="Van Westerhoven A.C."/>
            <person name="Haridas S."/>
            <person name="Skiadas P."/>
            <person name="Martin F."/>
            <person name="Groenewald J.Z."/>
            <person name="Crous P.W."/>
            <person name="Seidl M.F."/>
        </authorList>
    </citation>
    <scope>NUCLEOTIDE SEQUENCE [LARGE SCALE GENOMIC DNA]</scope>
    <source>
        <strain evidence="3 4">CBS 123371</strain>
    </source>
</reference>
<evidence type="ECO:0000313" key="4">
    <source>
        <dbReference type="Proteomes" id="UP001363622"/>
    </source>
</evidence>
<keyword evidence="4" id="KW-1185">Reference proteome</keyword>
<keyword evidence="2" id="KW-0472">Membrane</keyword>
<feature type="transmembrane region" description="Helical" evidence="2">
    <location>
        <begin position="141"/>
        <end position="160"/>
    </location>
</feature>
<keyword evidence="2" id="KW-1133">Transmembrane helix</keyword>
<evidence type="ECO:0000313" key="3">
    <source>
        <dbReference type="EMBL" id="KAK7514017.1"/>
    </source>
</evidence>
<feature type="region of interest" description="Disordered" evidence="1">
    <location>
        <begin position="1"/>
        <end position="29"/>
    </location>
</feature>
<comment type="caution">
    <text evidence="3">The sequence shown here is derived from an EMBL/GenBank/DDBJ whole genome shotgun (WGS) entry which is preliminary data.</text>
</comment>
<name>A0ABR1KJM9_9PEZI</name>
<gene>
    <name evidence="3" type="ORF">IWZ03DRAFT_247371</name>
</gene>
<organism evidence="3 4">
    <name type="scientific">Phyllosticta citriasiana</name>
    <dbReference type="NCBI Taxonomy" id="595635"/>
    <lineage>
        <taxon>Eukaryota</taxon>
        <taxon>Fungi</taxon>
        <taxon>Dikarya</taxon>
        <taxon>Ascomycota</taxon>
        <taxon>Pezizomycotina</taxon>
        <taxon>Dothideomycetes</taxon>
        <taxon>Dothideomycetes incertae sedis</taxon>
        <taxon>Botryosphaeriales</taxon>
        <taxon>Phyllostictaceae</taxon>
        <taxon>Phyllosticta</taxon>
    </lineage>
</organism>
<proteinExistence type="predicted"/>
<protein>
    <submittedName>
        <fullName evidence="3">Uncharacterized protein</fullName>
    </submittedName>
</protein>
<sequence>MPPTIRKNKMPQSKVAATAHPVPSAPTCHHSSWRTSVRVHVVSYLLGPAAGSKRLPTCTLTQGAGRRPQVQPIDGLTSLLPRYLACRPDSDGFFNPFQKMTMTMKMKMMMKMKLMMVDYVPICSLHTWMVDGIETSGCAYIYIYMCVCVCVCVCVCRLTSDVN</sequence>
<feature type="transmembrane region" description="Helical" evidence="2">
    <location>
        <begin position="112"/>
        <end position="129"/>
    </location>
</feature>
<dbReference type="EMBL" id="JBBPHU010000009">
    <property type="protein sequence ID" value="KAK7514017.1"/>
    <property type="molecule type" value="Genomic_DNA"/>
</dbReference>
<evidence type="ECO:0000256" key="2">
    <source>
        <dbReference type="SAM" id="Phobius"/>
    </source>
</evidence>
<dbReference type="Proteomes" id="UP001363622">
    <property type="component" value="Unassembled WGS sequence"/>
</dbReference>
<keyword evidence="2" id="KW-0812">Transmembrane</keyword>
<accession>A0ABR1KJM9</accession>